<proteinExistence type="predicted"/>
<sequence>MRDGFIPADVMGLPACTARRPAPLIGAAYSFAAQGPMFLLEPPALVQFLNSTGTVVECSATGQPAPRITWLDQTGHEVLHVPGLR</sequence>
<evidence type="ECO:0000313" key="2">
    <source>
        <dbReference type="Proteomes" id="UP001219518"/>
    </source>
</evidence>
<dbReference type="AlphaFoldDB" id="A0AAE1I7N9"/>
<reference evidence="1" key="1">
    <citation type="submission" date="2021-07" db="EMBL/GenBank/DDBJ databases">
        <authorList>
            <person name="Catto M.A."/>
            <person name="Jacobson A."/>
            <person name="Kennedy G."/>
            <person name="Labadie P."/>
            <person name="Hunt B.G."/>
            <person name="Srinivasan R."/>
        </authorList>
    </citation>
    <scope>NUCLEOTIDE SEQUENCE</scope>
    <source>
        <strain evidence="1">PL_HMW_Pooled</strain>
        <tissue evidence="1">Head</tissue>
    </source>
</reference>
<keyword evidence="2" id="KW-1185">Reference proteome</keyword>
<comment type="caution">
    <text evidence="1">The sequence shown here is derived from an EMBL/GenBank/DDBJ whole genome shotgun (WGS) entry which is preliminary data.</text>
</comment>
<dbReference type="Gene3D" id="2.60.40.10">
    <property type="entry name" value="Immunoglobulins"/>
    <property type="match status" value="1"/>
</dbReference>
<gene>
    <name evidence="1" type="ORF">KUF71_017912</name>
</gene>
<name>A0AAE1I7N9_9NEOP</name>
<dbReference type="Proteomes" id="UP001219518">
    <property type="component" value="Unassembled WGS sequence"/>
</dbReference>
<dbReference type="EMBL" id="JAHWGI010001444">
    <property type="protein sequence ID" value="KAK3933324.1"/>
    <property type="molecule type" value="Genomic_DNA"/>
</dbReference>
<evidence type="ECO:0000313" key="1">
    <source>
        <dbReference type="EMBL" id="KAK3933324.1"/>
    </source>
</evidence>
<dbReference type="InterPro" id="IPR013783">
    <property type="entry name" value="Ig-like_fold"/>
</dbReference>
<protein>
    <submittedName>
        <fullName evidence="1">Down syndrome cell adhesion molecule-like protein Dscam2</fullName>
    </submittedName>
</protein>
<organism evidence="1 2">
    <name type="scientific">Frankliniella fusca</name>
    <dbReference type="NCBI Taxonomy" id="407009"/>
    <lineage>
        <taxon>Eukaryota</taxon>
        <taxon>Metazoa</taxon>
        <taxon>Ecdysozoa</taxon>
        <taxon>Arthropoda</taxon>
        <taxon>Hexapoda</taxon>
        <taxon>Insecta</taxon>
        <taxon>Pterygota</taxon>
        <taxon>Neoptera</taxon>
        <taxon>Paraneoptera</taxon>
        <taxon>Thysanoptera</taxon>
        <taxon>Terebrantia</taxon>
        <taxon>Thripoidea</taxon>
        <taxon>Thripidae</taxon>
        <taxon>Frankliniella</taxon>
    </lineage>
</organism>
<reference evidence="1" key="2">
    <citation type="journal article" date="2023" name="BMC Genomics">
        <title>Pest status, molecular evolution, and epigenetic factors derived from the genome assembly of Frankliniella fusca, a thysanopteran phytovirus vector.</title>
        <authorList>
            <person name="Catto M.A."/>
            <person name="Labadie P.E."/>
            <person name="Jacobson A.L."/>
            <person name="Kennedy G.G."/>
            <person name="Srinivasan R."/>
            <person name="Hunt B.G."/>
        </authorList>
    </citation>
    <scope>NUCLEOTIDE SEQUENCE</scope>
    <source>
        <strain evidence="1">PL_HMW_Pooled</strain>
    </source>
</reference>
<accession>A0AAE1I7N9</accession>